<comment type="similarity">
    <text evidence="7">Belongs to the major facilitator superfamily. Sugar transporter (TC 2.A.1.1) family. Trehalose transporter subfamily.</text>
</comment>
<keyword evidence="2" id="KW-1003">Cell membrane</keyword>
<reference evidence="11" key="1">
    <citation type="journal article" date="2017" name="Front. Physiol.">
        <title>Genome-Wide Characterization and Expression Profiling of Sugar Transporter Family in the Whitefly, Bemisia tabaci (Gennadius) (Hemiptera: Aleyrodidae).</title>
        <authorList>
            <person name="Yang Z."/>
            <person name="Xia J."/>
            <person name="Pan H."/>
            <person name="Gong C."/>
            <person name="Xie W."/>
            <person name="Guo Z."/>
            <person name="Zheng H."/>
            <person name="Yang X."/>
            <person name="Yang F."/>
            <person name="Wu Q."/>
            <person name="Wang S."/>
            <person name="Zhang Y."/>
        </authorList>
    </citation>
    <scope>NUCLEOTIDE SEQUENCE</scope>
</reference>
<dbReference type="GO" id="GO:0051119">
    <property type="term" value="F:sugar transmembrane transporter activity"/>
    <property type="evidence" value="ECO:0007669"/>
    <property type="project" value="InterPro"/>
</dbReference>
<evidence type="ECO:0000259" key="10">
    <source>
        <dbReference type="PROSITE" id="PS50850"/>
    </source>
</evidence>
<comment type="subcellular location">
    <subcellularLocation>
        <location evidence="1">Cell membrane</location>
        <topology evidence="1">Multi-pass membrane protein</topology>
    </subcellularLocation>
</comment>
<organism evidence="11">
    <name type="scientific">Bemisia tabaci</name>
    <name type="common">Sweetpotato whitefly</name>
    <name type="synonym">Aleurodes tabaci</name>
    <dbReference type="NCBI Taxonomy" id="7038"/>
    <lineage>
        <taxon>Eukaryota</taxon>
        <taxon>Metazoa</taxon>
        <taxon>Ecdysozoa</taxon>
        <taxon>Arthropoda</taxon>
        <taxon>Hexapoda</taxon>
        <taxon>Insecta</taxon>
        <taxon>Pterygota</taxon>
        <taxon>Neoptera</taxon>
        <taxon>Paraneoptera</taxon>
        <taxon>Hemiptera</taxon>
        <taxon>Sternorrhyncha</taxon>
        <taxon>Aleyrodoidea</taxon>
        <taxon>Aleyrodidae</taxon>
        <taxon>Aleyrodinae</taxon>
        <taxon>Bemisia</taxon>
    </lineage>
</organism>
<dbReference type="PANTHER" id="PTHR48021">
    <property type="match status" value="1"/>
</dbReference>
<dbReference type="NCBIfam" id="TIGR00879">
    <property type="entry name" value="SP"/>
    <property type="match status" value="1"/>
</dbReference>
<feature type="domain" description="Major facilitator superfamily (MFS) profile" evidence="10">
    <location>
        <begin position="37"/>
        <end position="463"/>
    </location>
</feature>
<keyword evidence="4 9" id="KW-1133">Transmembrane helix</keyword>
<dbReference type="InterPro" id="IPR020846">
    <property type="entry name" value="MFS_dom"/>
</dbReference>
<feature type="transmembrane region" description="Helical" evidence="9">
    <location>
        <begin position="76"/>
        <end position="98"/>
    </location>
</feature>
<dbReference type="InterPro" id="IPR003663">
    <property type="entry name" value="Sugar/inositol_transpt"/>
</dbReference>
<dbReference type="PRINTS" id="PR00171">
    <property type="entry name" value="SUGRTRNSPORT"/>
</dbReference>
<evidence type="ECO:0000256" key="9">
    <source>
        <dbReference type="SAM" id="Phobius"/>
    </source>
</evidence>
<feature type="transmembrane region" description="Helical" evidence="9">
    <location>
        <begin position="35"/>
        <end position="56"/>
    </location>
</feature>
<proteinExistence type="evidence at transcript level"/>
<dbReference type="CDD" id="cd17358">
    <property type="entry name" value="MFS_GLUT6_8_Class3_like"/>
    <property type="match status" value="1"/>
</dbReference>
<sequence length="480" mass="52178">MDSFPIAGDLENLIPTRRPSILTFEPGVAKVLPQYLATIIVTIGGFICGTIIAWSSPAAVKLENGEDGFPVDENDMSWIGGIMPIGAILGCILTALVVDILGRKNTMIVVVLPCTIGWSLIVWADSVLMICLGRFILGTTCGSFTIICPMYTAEICQKEVRGTLGTIFQLQVVSGILFLYILGSFLSLFHLSLICMVLPTVYLVFICMIPESPVYHLKLGRIDEAKQSLQSLRGPNYNILTELVDLSALVDSSSETEVIPFSIAIRSPAAIKGLIIGLGVMFFQQFSGVNAVIFYAASIFKDAGSSFSYNVSSIIVGSVCVAFTYLSTLIIDKLGRRVLLLFSSVVMTGCTCGLGVYFYALSHNYDMSHVQIFPILSVCGFIVAFSLGFGPIPYMLISEIFSPQIKGTASSIVCLFNWVCCFIVTKYFCILSTRFGSDVTFGAFSFLSFLGIFFVYFVIPETKGKSMEEIQSHLAGSDDS</sequence>
<feature type="transmembrane region" description="Helical" evidence="9">
    <location>
        <begin position="188"/>
        <end position="209"/>
    </location>
</feature>
<feature type="transmembrane region" description="Helical" evidence="9">
    <location>
        <begin position="338"/>
        <end position="360"/>
    </location>
</feature>
<keyword evidence="3 9" id="KW-0812">Transmembrane</keyword>
<dbReference type="PROSITE" id="PS50850">
    <property type="entry name" value="MFS"/>
    <property type="match status" value="1"/>
</dbReference>
<dbReference type="PANTHER" id="PTHR48021:SF1">
    <property type="entry name" value="GH07001P-RELATED"/>
    <property type="match status" value="1"/>
</dbReference>
<dbReference type="GeneID" id="109033310"/>
<feature type="transmembrane region" description="Helical" evidence="9">
    <location>
        <begin position="439"/>
        <end position="459"/>
    </location>
</feature>
<keyword evidence="5 9" id="KW-0472">Membrane</keyword>
<dbReference type="InterPro" id="IPR036259">
    <property type="entry name" value="MFS_trans_sf"/>
</dbReference>
<dbReference type="OrthoDB" id="6612291at2759"/>
<dbReference type="SUPFAM" id="SSF103473">
    <property type="entry name" value="MFS general substrate transporter"/>
    <property type="match status" value="1"/>
</dbReference>
<feature type="transmembrane region" description="Helical" evidence="9">
    <location>
        <begin position="105"/>
        <end position="121"/>
    </location>
</feature>
<dbReference type="AlphaFoldDB" id="A0A1Z1XG31"/>
<dbReference type="GO" id="GO:0005886">
    <property type="term" value="C:plasma membrane"/>
    <property type="evidence" value="ECO:0007669"/>
    <property type="project" value="UniProtKB-SubCell"/>
</dbReference>
<feature type="transmembrane region" description="Helical" evidence="9">
    <location>
        <begin position="127"/>
        <end position="151"/>
    </location>
</feature>
<feature type="transmembrane region" description="Helical" evidence="9">
    <location>
        <begin position="372"/>
        <end position="397"/>
    </location>
</feature>
<keyword evidence="6" id="KW-0325">Glycoprotein</keyword>
<feature type="transmembrane region" description="Helical" evidence="9">
    <location>
        <begin position="409"/>
        <end position="433"/>
    </location>
</feature>
<dbReference type="Gene3D" id="1.20.1250.20">
    <property type="entry name" value="MFS general substrate transporter like domains"/>
    <property type="match status" value="1"/>
</dbReference>
<evidence type="ECO:0000256" key="4">
    <source>
        <dbReference type="ARBA" id="ARBA00022989"/>
    </source>
</evidence>
<keyword evidence="8" id="KW-0813">Transport</keyword>
<dbReference type="InterPro" id="IPR005828">
    <property type="entry name" value="MFS_sugar_transport-like"/>
</dbReference>
<accession>A0A1Z1XG31</accession>
<keyword evidence="11" id="KW-0762">Sugar transport</keyword>
<evidence type="ECO:0000256" key="6">
    <source>
        <dbReference type="ARBA" id="ARBA00023180"/>
    </source>
</evidence>
<evidence type="ECO:0000256" key="2">
    <source>
        <dbReference type="ARBA" id="ARBA00022475"/>
    </source>
</evidence>
<feature type="transmembrane region" description="Helical" evidence="9">
    <location>
        <begin position="309"/>
        <end position="331"/>
    </location>
</feature>
<evidence type="ECO:0000256" key="7">
    <source>
        <dbReference type="ARBA" id="ARBA00024348"/>
    </source>
</evidence>
<dbReference type="InterPro" id="IPR050549">
    <property type="entry name" value="MFS_Trehalose_Transporter"/>
</dbReference>
<dbReference type="Pfam" id="PF00083">
    <property type="entry name" value="Sugar_tr"/>
    <property type="match status" value="1"/>
</dbReference>
<evidence type="ECO:0000256" key="1">
    <source>
        <dbReference type="ARBA" id="ARBA00004651"/>
    </source>
</evidence>
<evidence type="ECO:0000313" key="11">
    <source>
        <dbReference type="EMBL" id="ARX98213.1"/>
    </source>
</evidence>
<feature type="transmembrane region" description="Helical" evidence="9">
    <location>
        <begin position="274"/>
        <end position="297"/>
    </location>
</feature>
<dbReference type="FunFam" id="1.20.1250.20:FF:000055">
    <property type="entry name" value="Facilitated trehalose transporter Tret1-2 homolog"/>
    <property type="match status" value="1"/>
</dbReference>
<evidence type="ECO:0000256" key="8">
    <source>
        <dbReference type="RuleBase" id="RU003346"/>
    </source>
</evidence>
<dbReference type="EMBL" id="KY350174">
    <property type="protein sequence ID" value="ARX98213.1"/>
    <property type="molecule type" value="mRNA"/>
</dbReference>
<name>A0A1Z1XG31_BEMTA</name>
<dbReference type="InterPro" id="IPR044775">
    <property type="entry name" value="MFS_ERD6/Tret1-like"/>
</dbReference>
<evidence type="ECO:0000256" key="3">
    <source>
        <dbReference type="ARBA" id="ARBA00022692"/>
    </source>
</evidence>
<evidence type="ECO:0000256" key="5">
    <source>
        <dbReference type="ARBA" id="ARBA00023136"/>
    </source>
</evidence>
<protein>
    <submittedName>
        <fullName evidence="11">Sugar transporter BTST134</fullName>
    </submittedName>
</protein>
<dbReference type="KEGG" id="btab:109033310"/>
<feature type="transmembrane region" description="Helical" evidence="9">
    <location>
        <begin position="163"/>
        <end position="182"/>
    </location>
</feature>